<dbReference type="NCBIfam" id="TIGR00010">
    <property type="entry name" value="YchF/TatD family DNA exonuclease"/>
    <property type="match status" value="1"/>
</dbReference>
<feature type="binding site" evidence="4">
    <location>
        <position position="129"/>
    </location>
    <ligand>
        <name>a divalent metal cation</name>
        <dbReference type="ChEBI" id="CHEBI:60240"/>
        <label>2</label>
    </ligand>
</feature>
<dbReference type="PIRSF" id="PIRSF005902">
    <property type="entry name" value="DNase_TatD"/>
    <property type="match status" value="1"/>
</dbReference>
<sequence>MLLIDTHTHLQFPDFEKDIDQIIFRANTAGVKILINVGSDLAASRKAVEMAERYENAFAAVGIHPHDAKEFSEASFAEIERMAEHPKVVAIGEIGLDYYRNLSSQQIQKEVVVRFLELAKKKNLPIVLHIRDAYPEMIAILKENCEQPVKGVCHCFSGTRSHAEEMLRLGLYISFSGPVTYKKNDELREIAKMCPNDRILIETDAPYLPPEGFRGKRNEPAFLLKTAQCISELKQMPLEAFANTTAQNAIRVFGLPPNIEDDRRGISE</sequence>
<dbReference type="SUPFAM" id="SSF51556">
    <property type="entry name" value="Metallo-dependent hydrolases"/>
    <property type="match status" value="1"/>
</dbReference>
<comment type="similarity">
    <text evidence="1">Belongs to the metallo-dependent hydrolases superfamily. TatD-type hydrolase family.</text>
</comment>
<dbReference type="CDD" id="cd01310">
    <property type="entry name" value="TatD_DNAse"/>
    <property type="match status" value="1"/>
</dbReference>
<dbReference type="GO" id="GO:0004536">
    <property type="term" value="F:DNA nuclease activity"/>
    <property type="evidence" value="ECO:0007669"/>
    <property type="project" value="InterPro"/>
</dbReference>
<dbReference type="Pfam" id="PF01026">
    <property type="entry name" value="TatD_DNase"/>
    <property type="match status" value="1"/>
</dbReference>
<keyword evidence="2 4" id="KW-0479">Metal-binding</keyword>
<feature type="binding site" evidence="4">
    <location>
        <position position="7"/>
    </location>
    <ligand>
        <name>a divalent metal cation</name>
        <dbReference type="ChEBI" id="CHEBI:60240"/>
        <label>1</label>
    </ligand>
</feature>
<dbReference type="InterPro" id="IPR015991">
    <property type="entry name" value="TatD/YcfH-like"/>
</dbReference>
<dbReference type="FunFam" id="3.20.20.140:FF:000005">
    <property type="entry name" value="TatD family hydrolase"/>
    <property type="match status" value="1"/>
</dbReference>
<feature type="binding site" evidence="4">
    <location>
        <position position="204"/>
    </location>
    <ligand>
        <name>a divalent metal cation</name>
        <dbReference type="ChEBI" id="CHEBI:60240"/>
        <label>1</label>
    </ligand>
</feature>
<evidence type="ECO:0000313" key="6">
    <source>
        <dbReference type="Proteomes" id="UP000178187"/>
    </source>
</evidence>
<feature type="binding site" evidence="4">
    <location>
        <position position="9"/>
    </location>
    <ligand>
        <name>a divalent metal cation</name>
        <dbReference type="ChEBI" id="CHEBI:60240"/>
        <label>1</label>
    </ligand>
</feature>
<evidence type="ECO:0000256" key="2">
    <source>
        <dbReference type="ARBA" id="ARBA00022723"/>
    </source>
</evidence>
<dbReference type="GO" id="GO:0046872">
    <property type="term" value="F:metal ion binding"/>
    <property type="evidence" value="ECO:0007669"/>
    <property type="project" value="UniProtKB-KW"/>
</dbReference>
<keyword evidence="3" id="KW-0378">Hydrolase</keyword>
<dbReference type="AlphaFoldDB" id="A0A1G1L056"/>
<dbReference type="GO" id="GO:0005829">
    <property type="term" value="C:cytosol"/>
    <property type="evidence" value="ECO:0007669"/>
    <property type="project" value="TreeGrafter"/>
</dbReference>
<evidence type="ECO:0008006" key="7">
    <source>
        <dbReference type="Google" id="ProtNLM"/>
    </source>
</evidence>
<dbReference type="Gene3D" id="3.20.20.140">
    <property type="entry name" value="Metal-dependent hydrolases"/>
    <property type="match status" value="1"/>
</dbReference>
<proteinExistence type="inferred from homology"/>
<reference evidence="5 6" key="1">
    <citation type="journal article" date="2016" name="Nat. Commun.">
        <title>Thousands of microbial genomes shed light on interconnected biogeochemical processes in an aquifer system.</title>
        <authorList>
            <person name="Anantharaman K."/>
            <person name="Brown C.T."/>
            <person name="Hug L.A."/>
            <person name="Sharon I."/>
            <person name="Castelle C.J."/>
            <person name="Probst A.J."/>
            <person name="Thomas B.C."/>
            <person name="Singh A."/>
            <person name="Wilkins M.J."/>
            <person name="Karaoz U."/>
            <person name="Brodie E.L."/>
            <person name="Williams K.H."/>
            <person name="Hubbard S.S."/>
            <person name="Banfield J.F."/>
        </authorList>
    </citation>
    <scope>NUCLEOTIDE SEQUENCE [LARGE SCALE GENOMIC DNA]</scope>
</reference>
<dbReference type="PANTHER" id="PTHR46124">
    <property type="entry name" value="D-AMINOACYL-TRNA DEACYLASE"/>
    <property type="match status" value="1"/>
</dbReference>
<dbReference type="EMBL" id="MHFR01000032">
    <property type="protein sequence ID" value="OGW98533.1"/>
    <property type="molecule type" value="Genomic_DNA"/>
</dbReference>
<feature type="binding site" evidence="4">
    <location>
        <position position="93"/>
    </location>
    <ligand>
        <name>a divalent metal cation</name>
        <dbReference type="ChEBI" id="CHEBI:60240"/>
        <label>1</label>
    </ligand>
</feature>
<protein>
    <recommendedName>
        <fullName evidence="7">Hydrolase TatD</fullName>
    </recommendedName>
</protein>
<dbReference type="InterPro" id="IPR032466">
    <property type="entry name" value="Metal_Hydrolase"/>
</dbReference>
<evidence type="ECO:0000256" key="1">
    <source>
        <dbReference type="ARBA" id="ARBA00009275"/>
    </source>
</evidence>
<gene>
    <name evidence="5" type="ORF">A3G33_08965</name>
</gene>
<name>A0A1G1L056_9BACT</name>
<accession>A0A1G1L056</accession>
<dbReference type="PANTHER" id="PTHR46124:SF2">
    <property type="entry name" value="D-AMINOACYL-TRNA DEACYLASE"/>
    <property type="match status" value="1"/>
</dbReference>
<evidence type="ECO:0000256" key="3">
    <source>
        <dbReference type="ARBA" id="ARBA00022801"/>
    </source>
</evidence>
<feature type="binding site" evidence="4">
    <location>
        <position position="154"/>
    </location>
    <ligand>
        <name>a divalent metal cation</name>
        <dbReference type="ChEBI" id="CHEBI:60240"/>
        <label>2</label>
    </ligand>
</feature>
<comment type="caution">
    <text evidence="5">The sequence shown here is derived from an EMBL/GenBank/DDBJ whole genome shotgun (WGS) entry which is preliminary data.</text>
</comment>
<dbReference type="Proteomes" id="UP000178187">
    <property type="component" value="Unassembled WGS sequence"/>
</dbReference>
<dbReference type="InterPro" id="IPR001130">
    <property type="entry name" value="TatD-like"/>
</dbReference>
<dbReference type="GO" id="GO:0016788">
    <property type="term" value="F:hydrolase activity, acting on ester bonds"/>
    <property type="evidence" value="ECO:0007669"/>
    <property type="project" value="InterPro"/>
</dbReference>
<organism evidence="5 6">
    <name type="scientific">Candidatus Danuiimicrobium aquiferis</name>
    <dbReference type="NCBI Taxonomy" id="1801832"/>
    <lineage>
        <taxon>Bacteria</taxon>
        <taxon>Pseudomonadati</taxon>
        <taxon>Candidatus Omnitrophota</taxon>
        <taxon>Candidatus Danuiimicrobium</taxon>
    </lineage>
</organism>
<evidence type="ECO:0000313" key="5">
    <source>
        <dbReference type="EMBL" id="OGW98533.1"/>
    </source>
</evidence>
<evidence type="ECO:0000256" key="4">
    <source>
        <dbReference type="PIRSR" id="PIRSR005902-1"/>
    </source>
</evidence>